<evidence type="ECO:0000256" key="1">
    <source>
        <dbReference type="SAM" id="MobiDB-lite"/>
    </source>
</evidence>
<dbReference type="KEGG" id="ptm:GSPATT00031140001"/>
<feature type="region of interest" description="Disordered" evidence="1">
    <location>
        <begin position="1"/>
        <end position="37"/>
    </location>
</feature>
<evidence type="ECO:0000313" key="3">
    <source>
        <dbReference type="Proteomes" id="UP000000600"/>
    </source>
</evidence>
<proteinExistence type="predicted"/>
<dbReference type="Proteomes" id="UP000000600">
    <property type="component" value="Unassembled WGS sequence"/>
</dbReference>
<dbReference type="HOGENOM" id="CLU_146354_0_0_1"/>
<dbReference type="OrthoDB" id="305352at2759"/>
<protein>
    <submittedName>
        <fullName evidence="2">Uncharacterized protein</fullName>
    </submittedName>
</protein>
<organism evidence="2 3">
    <name type="scientific">Paramecium tetraurelia</name>
    <dbReference type="NCBI Taxonomy" id="5888"/>
    <lineage>
        <taxon>Eukaryota</taxon>
        <taxon>Sar</taxon>
        <taxon>Alveolata</taxon>
        <taxon>Ciliophora</taxon>
        <taxon>Intramacronucleata</taxon>
        <taxon>Oligohymenophorea</taxon>
        <taxon>Peniculida</taxon>
        <taxon>Parameciidae</taxon>
        <taxon>Paramecium</taxon>
    </lineage>
</organism>
<accession>A0BQU4</accession>
<reference evidence="2 3" key="1">
    <citation type="journal article" date="2006" name="Nature">
        <title>Global trends of whole-genome duplications revealed by the ciliate Paramecium tetraurelia.</title>
        <authorList>
            <consortium name="Genoscope"/>
            <person name="Aury J.-M."/>
            <person name="Jaillon O."/>
            <person name="Duret L."/>
            <person name="Noel B."/>
            <person name="Jubin C."/>
            <person name="Porcel B.M."/>
            <person name="Segurens B."/>
            <person name="Daubin V."/>
            <person name="Anthouard V."/>
            <person name="Aiach N."/>
            <person name="Arnaiz O."/>
            <person name="Billaut A."/>
            <person name="Beisson J."/>
            <person name="Blanc I."/>
            <person name="Bouhouche K."/>
            <person name="Camara F."/>
            <person name="Duharcourt S."/>
            <person name="Guigo R."/>
            <person name="Gogendeau D."/>
            <person name="Katinka M."/>
            <person name="Keller A.-M."/>
            <person name="Kissmehl R."/>
            <person name="Klotz C."/>
            <person name="Koll F."/>
            <person name="Le Moue A."/>
            <person name="Lepere C."/>
            <person name="Malinsky S."/>
            <person name="Nowacki M."/>
            <person name="Nowak J.K."/>
            <person name="Plattner H."/>
            <person name="Poulain J."/>
            <person name="Ruiz F."/>
            <person name="Serrano V."/>
            <person name="Zagulski M."/>
            <person name="Dessen P."/>
            <person name="Betermier M."/>
            <person name="Weissenbach J."/>
            <person name="Scarpelli C."/>
            <person name="Schachter V."/>
            <person name="Sperling L."/>
            <person name="Meyer E."/>
            <person name="Cohen J."/>
            <person name="Wincker P."/>
        </authorList>
    </citation>
    <scope>NUCLEOTIDE SEQUENCE [LARGE SCALE GENOMIC DNA]</scope>
    <source>
        <strain evidence="2 3">Stock d4-2</strain>
    </source>
</reference>
<dbReference type="GeneID" id="5014093"/>
<feature type="compositionally biased region" description="Basic and acidic residues" evidence="1">
    <location>
        <begin position="23"/>
        <end position="32"/>
    </location>
</feature>
<dbReference type="InParanoid" id="A0BQU4"/>
<gene>
    <name evidence="2" type="ORF">GSPATT00031140001</name>
</gene>
<sequence length="107" mass="12666">MDQEIRPKRQSILKRQSTFDKPNYMEEKEKQHQQNQNNIQEDLHVQIDSSVKIITIPEVHEAQVIQEQDEIHFPKKVNNLSEAELIKLALKYDDLPYIQKTLNMGGR</sequence>
<dbReference type="RefSeq" id="XP_001428309.1">
    <property type="nucleotide sequence ID" value="XM_001428272.1"/>
</dbReference>
<dbReference type="EMBL" id="CT868010">
    <property type="protein sequence ID" value="CAK60911.1"/>
    <property type="molecule type" value="Genomic_DNA"/>
</dbReference>
<dbReference type="AlphaFoldDB" id="A0BQU4"/>
<keyword evidence="3" id="KW-1185">Reference proteome</keyword>
<dbReference type="OMA" id="KPNYMEE"/>
<evidence type="ECO:0000313" key="2">
    <source>
        <dbReference type="EMBL" id="CAK60911.1"/>
    </source>
</evidence>
<name>A0BQU4_PARTE</name>